<dbReference type="InterPro" id="IPR016024">
    <property type="entry name" value="ARM-type_fold"/>
</dbReference>
<dbReference type="EMBL" id="VLTO01000012">
    <property type="protein sequence ID" value="KAA0175811.1"/>
    <property type="molecule type" value="Genomic_DNA"/>
</dbReference>
<evidence type="ECO:0000256" key="1">
    <source>
        <dbReference type="SAM" id="MobiDB-lite"/>
    </source>
</evidence>
<gene>
    <name evidence="2" type="ORF">FNF27_02897</name>
</gene>
<sequence length="247" mass="24336">MGKNRRRAGRSATGQGAASSGQGAGVAAQGPAAAMDKETKALLEGIDSRSPQGRASACDSLEAALVMGSSERRGAVASRVFSSGAFARVVLLLSDPFPEVATAAASAIRALADAGGPAACETLAAASPAADPGAPAGRPRPSAGLLRLALIKEACLALAQLARGSHTAVDALVQSVKRGDVAWPSEPDLPLAGLAGPLLAMVELPLQAEAAGQWSTGAGASGATARDAVLAAQEAAANAFHTLSDEN</sequence>
<comment type="caution">
    <text evidence="2">The sequence shown here is derived from an EMBL/GenBank/DDBJ whole genome shotgun (WGS) entry which is preliminary data.</text>
</comment>
<dbReference type="SUPFAM" id="SSF48371">
    <property type="entry name" value="ARM repeat"/>
    <property type="match status" value="1"/>
</dbReference>
<dbReference type="Gene3D" id="1.25.10.10">
    <property type="entry name" value="Leucine-rich Repeat Variant"/>
    <property type="match status" value="1"/>
</dbReference>
<dbReference type="InterPro" id="IPR011989">
    <property type="entry name" value="ARM-like"/>
</dbReference>
<dbReference type="Proteomes" id="UP000322899">
    <property type="component" value="Unassembled WGS sequence"/>
</dbReference>
<evidence type="ECO:0000313" key="2">
    <source>
        <dbReference type="EMBL" id="KAA0175811.1"/>
    </source>
</evidence>
<evidence type="ECO:0000313" key="3">
    <source>
        <dbReference type="Proteomes" id="UP000322899"/>
    </source>
</evidence>
<organism evidence="2 3">
    <name type="scientific">Cafeteria roenbergensis</name>
    <name type="common">Marine flagellate</name>
    <dbReference type="NCBI Taxonomy" id="33653"/>
    <lineage>
        <taxon>Eukaryota</taxon>
        <taxon>Sar</taxon>
        <taxon>Stramenopiles</taxon>
        <taxon>Bigyra</taxon>
        <taxon>Opalozoa</taxon>
        <taxon>Bicosoecida</taxon>
        <taxon>Cafeteriaceae</taxon>
        <taxon>Cafeteria</taxon>
    </lineage>
</organism>
<dbReference type="AlphaFoldDB" id="A0A5A8EJ40"/>
<feature type="compositionally biased region" description="Low complexity" evidence="1">
    <location>
        <begin position="10"/>
        <end position="34"/>
    </location>
</feature>
<name>A0A5A8EJ40_CAFRO</name>
<proteinExistence type="predicted"/>
<accession>A0A5A8EJ40</accession>
<reference evidence="2 3" key="1">
    <citation type="submission" date="2019-07" db="EMBL/GenBank/DDBJ databases">
        <title>Genomes of Cafeteria roenbergensis.</title>
        <authorList>
            <person name="Fischer M.G."/>
            <person name="Hackl T."/>
            <person name="Roman M."/>
        </authorList>
    </citation>
    <scope>NUCLEOTIDE SEQUENCE [LARGE SCALE GENOMIC DNA]</scope>
    <source>
        <strain evidence="2 3">E4-10P</strain>
    </source>
</reference>
<protein>
    <submittedName>
        <fullName evidence="2">Uncharacterized protein</fullName>
    </submittedName>
</protein>
<feature type="region of interest" description="Disordered" evidence="1">
    <location>
        <begin position="1"/>
        <end position="54"/>
    </location>
</feature>